<dbReference type="eggNOG" id="ENOG502Z7IG">
    <property type="taxonomic scope" value="Bacteria"/>
</dbReference>
<dbReference type="HAMAP" id="MF_00856">
    <property type="entry name" value="Raf1"/>
    <property type="match status" value="1"/>
</dbReference>
<dbReference type="Pfam" id="PF18578">
    <property type="entry name" value="Raf1_N"/>
    <property type="match status" value="1"/>
</dbReference>
<evidence type="ECO:0000313" key="11">
    <source>
        <dbReference type="Proteomes" id="UP000034681"/>
    </source>
</evidence>
<comment type="similarity">
    <text evidence="6">Belongs to the RAF family.</text>
</comment>
<dbReference type="AlphaFoldDB" id="A0A0M2Q1U0"/>
<keyword evidence="3 6" id="KW-0143">Chaperone</keyword>
<organism evidence="10 11">
    <name type="scientific">Prochlorothrix hollandica PCC 9006 = CALU 1027</name>
    <dbReference type="NCBI Taxonomy" id="317619"/>
    <lineage>
        <taxon>Bacteria</taxon>
        <taxon>Bacillati</taxon>
        <taxon>Cyanobacteriota</taxon>
        <taxon>Cyanophyceae</taxon>
        <taxon>Prochlorotrichales</taxon>
        <taxon>Prochlorotrichaceae</taxon>
        <taxon>Prochlorothrix</taxon>
    </lineage>
</organism>
<dbReference type="Proteomes" id="UP000034681">
    <property type="component" value="Unassembled WGS sequence"/>
</dbReference>
<dbReference type="GO" id="GO:0005737">
    <property type="term" value="C:cytoplasm"/>
    <property type="evidence" value="ECO:0007669"/>
    <property type="project" value="UniProtKB-SubCell"/>
</dbReference>
<evidence type="ECO:0000256" key="6">
    <source>
        <dbReference type="HAMAP-Rule" id="MF_00856"/>
    </source>
</evidence>
<name>A0A0M2Q1U0_PROHO</name>
<dbReference type="Pfam" id="PF18087">
    <property type="entry name" value="RuBisCo_chap_C"/>
    <property type="match status" value="1"/>
</dbReference>
<keyword evidence="11" id="KW-1185">Reference proteome</keyword>
<dbReference type="GO" id="GO:0015979">
    <property type="term" value="P:photosynthesis"/>
    <property type="evidence" value="ECO:0007669"/>
    <property type="project" value="UniProtKB-KW"/>
</dbReference>
<dbReference type="InterPro" id="IPR037494">
    <property type="entry name" value="RAF1"/>
</dbReference>
<feature type="region of interest" description="N-terminal alpha-helix" evidence="6">
    <location>
        <begin position="17"/>
        <end position="198"/>
    </location>
</feature>
<dbReference type="OrthoDB" id="420612at2"/>
<feature type="domain" description="Rubisco accumulation factor 1 C-terminal" evidence="7">
    <location>
        <begin position="210"/>
        <end position="348"/>
    </location>
</feature>
<dbReference type="RefSeq" id="WP_017713434.1">
    <property type="nucleotide sequence ID" value="NZ_KB235941.1"/>
</dbReference>
<evidence type="ECO:0000259" key="9">
    <source>
        <dbReference type="Pfam" id="PF18579"/>
    </source>
</evidence>
<dbReference type="STRING" id="317619.GCA_000332315_03194"/>
<dbReference type="InterPro" id="IPR041358">
    <property type="entry name" value="Raf1_N"/>
</dbReference>
<feature type="domain" description="Rubisco accumulation factor 1 alpha-helical" evidence="8">
    <location>
        <begin position="91"/>
        <end position="196"/>
    </location>
</feature>
<dbReference type="EMBL" id="AJTX02000002">
    <property type="protein sequence ID" value="KKJ00924.1"/>
    <property type="molecule type" value="Genomic_DNA"/>
</dbReference>
<dbReference type="Pfam" id="PF18579">
    <property type="entry name" value="Raf1_HTH"/>
    <property type="match status" value="1"/>
</dbReference>
<dbReference type="GO" id="GO:0110102">
    <property type="term" value="P:ribulose bisphosphate carboxylase complex assembly"/>
    <property type="evidence" value="ECO:0007669"/>
    <property type="project" value="UniProtKB-UniRule"/>
</dbReference>
<evidence type="ECO:0000256" key="5">
    <source>
        <dbReference type="ARBA" id="ARBA00023859"/>
    </source>
</evidence>
<proteinExistence type="inferred from homology"/>
<reference evidence="10" key="1">
    <citation type="submission" date="2012-04" db="EMBL/GenBank/DDBJ databases">
        <authorList>
            <person name="Borisov I.G."/>
            <person name="Ivanikova N.V."/>
            <person name="Pinevich A.V."/>
        </authorList>
    </citation>
    <scope>NUCLEOTIDE SEQUENCE</scope>
    <source>
        <strain evidence="10">CALU 1027</strain>
    </source>
</reference>
<dbReference type="GO" id="GO:0015977">
    <property type="term" value="P:carbon fixation"/>
    <property type="evidence" value="ECO:0007669"/>
    <property type="project" value="UniProtKB-UniRule"/>
</dbReference>
<evidence type="ECO:0000259" key="7">
    <source>
        <dbReference type="Pfam" id="PF18087"/>
    </source>
</evidence>
<comment type="subunit">
    <text evidence="6">Homodimer. Forms an RbcL(8)-Raf1(8) complex. Forms complexes of many stoichiometries with RbcL with and without RbcS. RbcX and Raf1 can bind simultaneously to RbcL.</text>
</comment>
<dbReference type="InterPro" id="IPR040781">
    <property type="entry name" value="Raf1_HTH"/>
</dbReference>
<evidence type="ECO:0000256" key="3">
    <source>
        <dbReference type="ARBA" id="ARBA00023186"/>
    </source>
</evidence>
<evidence type="ECO:0000256" key="4">
    <source>
        <dbReference type="ARBA" id="ARBA00023300"/>
    </source>
</evidence>
<dbReference type="InterPro" id="IPR046382">
    <property type="entry name" value="Raf1_cyn"/>
</dbReference>
<sequence length="363" mass="40516">MTQSTSGFQPPPSSLSDTDTQALLLMLRRKEQNWVEWGKACQVLQRAGHSAQDIFEGTGFEPVQQNQIIVAAQVYDSLVKGEASADLLDHFQGRGSDVLYELRRLSQEQRVQAAALVLHHRLEFDEAKELAKAYQEFTRMRIPPEGFEANPGDALAHYCWRLARSRTDLQERSRLIAKGLRFSTSPTARQKLEQLLTDFTVVALRSAPTMPFYRLEQEEDLPRVIPVVGTLPLQAADLQTGVPLERSTGLFQVLRSPEAGAWIALPGWQSIVAAIDPVAVQCHSATLPKPPPGTPETVMVLIDLAQQDWDGESYYACEAEGMVQFSWFAESPSEPLLGRVVVVVRPARILDEDAITMPWQLDE</sequence>
<dbReference type="InterPro" id="IPR040858">
    <property type="entry name" value="Raf1_C"/>
</dbReference>
<comment type="domain">
    <text evidence="6">Has 3 domains, the N-terminal alpha-helical domain, an extended flexible linker and the C-terminal beta-sheet domain. The 2 C-terminal beta-sheet domains are swapped and pack against each other to form the dimer interface.</text>
</comment>
<dbReference type="PANTHER" id="PTHR35299">
    <property type="entry name" value="RUBISCO ACCUMULATION FACTOR 1"/>
    <property type="match status" value="1"/>
</dbReference>
<gene>
    <name evidence="6" type="primary">raf1</name>
    <name evidence="10" type="ORF">PROH_00270</name>
</gene>
<comment type="caution">
    <text evidence="6">Lacks conserved residue(s) required for the propagation of feature annotation.</text>
</comment>
<evidence type="ECO:0000313" key="10">
    <source>
        <dbReference type="EMBL" id="KKJ00924.1"/>
    </source>
</evidence>
<feature type="domain" description="Rubisco accumulation factor 1 helix turn helix" evidence="9">
    <location>
        <begin position="19"/>
        <end position="79"/>
    </location>
</feature>
<comment type="function">
    <text evidence="6">A major RuBisCO chaperone. Acts after GroEL-GroES chaperonin to fold and/or assemble the large subunit of RuBisCO (ccbL, rbcL). Cooperates with RbcX in RbcL folding, plays the major role in assembly of dimers into RbcL(8)-Raf1(8) intermediate complexes. RbcS replaces Raf1, leading to holoenzyme formation.</text>
</comment>
<evidence type="ECO:0000259" key="8">
    <source>
        <dbReference type="Pfam" id="PF18578"/>
    </source>
</evidence>
<keyword evidence="4 6" id="KW-0120">Carbon dioxide fixation</keyword>
<accession>A0A0M2Q1U0</accession>
<comment type="subcellular location">
    <subcellularLocation>
        <location evidence="6">Cytoplasm</location>
    </subcellularLocation>
</comment>
<evidence type="ECO:0000256" key="2">
    <source>
        <dbReference type="ARBA" id="ARBA00022531"/>
    </source>
</evidence>
<keyword evidence="1 6" id="KW-0963">Cytoplasm</keyword>
<protein>
    <recommendedName>
        <fullName evidence="5 6">RuBisCO accumulation factor 1</fullName>
    </recommendedName>
</protein>
<comment type="caution">
    <text evidence="10">The sequence shown here is derived from an EMBL/GenBank/DDBJ whole genome shotgun (WGS) entry which is preliminary data.</text>
</comment>
<keyword evidence="2 6" id="KW-0602">Photosynthesis</keyword>
<evidence type="ECO:0000256" key="1">
    <source>
        <dbReference type="ARBA" id="ARBA00022490"/>
    </source>
</evidence>
<dbReference type="PANTHER" id="PTHR35299:SF6">
    <property type="entry name" value="RUBISCO ACCUMULATION FACTOR 1"/>
    <property type="match status" value="1"/>
</dbReference>